<dbReference type="RefSeq" id="YP_009042798.1">
    <property type="nucleotide sequence ID" value="NC_024358.1"/>
</dbReference>
<evidence type="ECO:0000259" key="3">
    <source>
        <dbReference type="Pfam" id="PF01551"/>
    </source>
</evidence>
<evidence type="ECO:0000313" key="5">
    <source>
        <dbReference type="Proteomes" id="UP000027000"/>
    </source>
</evidence>
<name>A0A059PY91_9CAUD</name>
<dbReference type="GO" id="GO:0004222">
    <property type="term" value="F:metalloendopeptidase activity"/>
    <property type="evidence" value="ECO:0007669"/>
    <property type="project" value="TreeGrafter"/>
</dbReference>
<keyword evidence="2" id="KW-0081">Bacteriolytic enzyme</keyword>
<evidence type="ECO:0007829" key="6">
    <source>
        <dbReference type="PDB" id="9K2V"/>
    </source>
</evidence>
<reference evidence="6" key="2">
    <citation type="journal article" date="2025" name="Proc. Natl. Acad. Sci. U.S.A.">
        <title>Cryo-EM structure of cyanopodophage A4 reveals a pentameric pre-ejectosome in the double-stabilized capsid.</title>
        <authorList>
            <person name="Hou P."/>
            <person name="Zhou R.Q."/>
            <person name="Jiang Y.L."/>
            <person name="Yu R.C."/>
            <person name="Du K."/>
            <person name="Gan N."/>
            <person name="Ke F."/>
            <person name="Zhang Q.Y."/>
            <person name="Li Q."/>
            <person name="Zhou C.Z."/>
        </authorList>
    </citation>
    <scope>STRUCTURE BY ELECTRON MICROSCOPY (3.40 ANGSTROMS) IN COMPLEX WITH ZN(2+)</scope>
</reference>
<keyword evidence="6" id="KW-0862">Zinc</keyword>
<keyword evidence="5" id="KW-1185">Reference proteome</keyword>
<gene>
    <name evidence="4" type="ORF">A4L_28</name>
</gene>
<dbReference type="PANTHER" id="PTHR21666">
    <property type="entry name" value="PEPTIDASE-RELATED"/>
    <property type="match status" value="1"/>
</dbReference>
<dbReference type="InterPro" id="IPR050570">
    <property type="entry name" value="Cell_wall_metabolism_enzyme"/>
</dbReference>
<accession>A0A059PY91</accession>
<feature type="binding site" evidence="6">
    <location>
        <position position="665"/>
    </location>
    <ligand>
        <name>Zn(2+)</name>
        <dbReference type="ChEBI" id="CHEBI:29105"/>
    </ligand>
</feature>
<feature type="domain" description="M23ase beta-sheet core" evidence="3">
    <location>
        <begin position="664"/>
        <end position="755"/>
    </location>
</feature>
<dbReference type="SUPFAM" id="SSF51261">
    <property type="entry name" value="Duplicated hybrid motif"/>
    <property type="match status" value="1"/>
</dbReference>
<dbReference type="InterPro" id="IPR011055">
    <property type="entry name" value="Dup_hybrid_motif"/>
</dbReference>
<evidence type="ECO:0000313" key="4">
    <source>
        <dbReference type="EMBL" id="AGR48555.1"/>
    </source>
</evidence>
<organism evidence="4 5">
    <name type="scientific">Anabaena phage A-4L</name>
    <dbReference type="NCBI Taxonomy" id="1357732"/>
    <lineage>
        <taxon>Viruses</taxon>
        <taxon>Duplodnaviria</taxon>
        <taxon>Heunggongvirae</taxon>
        <taxon>Uroviricota</taxon>
        <taxon>Caudoviricetes</taxon>
        <taxon>Saffermanviridae</taxon>
        <taxon>Kozyakovvirus</taxon>
        <taxon>Kozyakovvirus A4L</taxon>
    </lineage>
</organism>
<dbReference type="Proteomes" id="UP000027000">
    <property type="component" value="Segment"/>
</dbReference>
<dbReference type="EMBL" id="KF356198">
    <property type="protein sequence ID" value="AGR48555.1"/>
    <property type="molecule type" value="Genomic_DNA"/>
</dbReference>
<dbReference type="Pfam" id="PF01551">
    <property type="entry name" value="Peptidase_M23"/>
    <property type="match status" value="1"/>
</dbReference>
<dbReference type="InterPro" id="IPR016047">
    <property type="entry name" value="M23ase_b-sheet_dom"/>
</dbReference>
<dbReference type="EMDB" id="EMD-61998"/>
<dbReference type="PANTHER" id="PTHR21666:SF270">
    <property type="entry name" value="MUREIN HYDROLASE ACTIVATOR ENVC"/>
    <property type="match status" value="1"/>
</dbReference>
<dbReference type="OrthoDB" id="15225at10239"/>
<dbReference type="Gene3D" id="2.70.70.10">
    <property type="entry name" value="Glucose Permease (Domain IIA)"/>
    <property type="match status" value="1"/>
</dbReference>
<keyword evidence="1" id="KW-0929">Antimicrobial</keyword>
<evidence type="ECO:0000256" key="1">
    <source>
        <dbReference type="ARBA" id="ARBA00022529"/>
    </source>
</evidence>
<feature type="binding site" evidence="6">
    <location>
        <position position="669"/>
    </location>
    <ligand>
        <name>Zn(2+)</name>
        <dbReference type="ChEBI" id="CHEBI:29105"/>
    </ligand>
</feature>
<dbReference type="SMR" id="A0A059PY91"/>
<sequence length="1058" mass="116192">MTIKLIGVDNLDNSQQYNEATNSALVQSLERNQQSVSKTQQILEAGNAAIAQQAVSIGQASQQKAQANANRGSGIGGLLEGVSKAVGTYWEINQNQQLKQAQIDAKTQVIQREQAEAVARAAEKAAAEAAEANKQQALTVSEQEANAVRVELGDLYNEWRSGDKFRSEPGGMTKFRDAGLARIMSRTNITEAQKKELINLHYGNWDAEMKAYSDRTAKYAEEVSQVRRESVIKERTFRVNSVVSGLTWDADPTDAIKKVDAMVSSTVNDQNLPLLDRLQAANSMYNTAYEKVVNNATARAEVERKMKALQAYQYEAITNWNDQTKPRAEREAFDQQLQAKHGLNVDSSYMAWENSRKQYIEFQQQSRQLQDLEQNGLIDSARKVNLSDDFVGSVVQLILYGEGNTAALKERFTDNRNFEANTAGAGEVRRLLEAVPRMRRETDSLRSDNAALQVARTRLQREGVTFLMNADARTRGLLESFAQQFMVNLPKSNVGLTPEQQAEYARQTNQVQQAIEQQIIINDQRVQNNAAELAKYGLSEPEDVLRKNAATRRKLVNDTMYQLGTQAEQVRRTQTSGYGQLGITSPTTALGEGANRERLTFVAPDGYRRLRPPVVANLATVKFTGSSRNGIVPGSKVMLPFMAADAGRVRVNSDNHREARAKHTHAGEDIAAPGGTKVVSYVSGQVIKVTRQKGIGYGRYITIKGDDGMYHRFAHLSAHNVKQGQRVEAGHVIGLVGDDGSPGSYHLHWEVRDNDGYGANGTVNPLKYMGGVNFKESSAPPPQGNTNGWGYNVNNPPTARVPANAIKLPNGKFLVNNRTGALGNPTARAASEQYTVGRPVNTGKVSGSSWSGTNDYGETYGYAYLANNPEFTKKLAITATRLGISAQWLVDIMAFETGNFKKATNWSHSRTGVVGLIGFTPATARALGTTTYALAKMPPEKQLDYVYKYLSDPQLKPHLSKGVEYVAASIFGGSPLVRKMVNNRSGAMQRGDGDINLQNYLKKLGRDVGRRYDIRSMSRADRLIGSAVHTGFHEGCATCAALRSSGSDIVPHNAEFDA</sequence>
<dbReference type="GO" id="GO:0031640">
    <property type="term" value="P:killing of cells of another organism"/>
    <property type="evidence" value="ECO:0007669"/>
    <property type="project" value="UniProtKB-KW"/>
</dbReference>
<proteinExistence type="evidence at protein level"/>
<evidence type="ECO:0000256" key="2">
    <source>
        <dbReference type="ARBA" id="ARBA00022638"/>
    </source>
</evidence>
<reference evidence="4 5" key="1">
    <citation type="journal article" date="2015" name="Virus Res.">
        <title>Unraveling the genome structure of cyanobacterial podovirus A-4L with long direct terminal repeats.</title>
        <authorList>
            <person name="Ou T."/>
            <person name="Liao X.Y."/>
            <person name="Gao X.C."/>
            <person name="Xu X.D."/>
            <person name="Zhang Q.Y."/>
        </authorList>
    </citation>
    <scope>NUCLEOTIDE SEQUENCE [LARGE SCALE GENOMIC DNA]</scope>
</reference>
<protein>
    <submittedName>
        <fullName evidence="4">Internal protein</fullName>
    </submittedName>
</protein>
<keyword evidence="6" id="KW-0002">3D-structure</keyword>
<dbReference type="GeneID" id="19686319"/>
<dbReference type="CDD" id="cd12797">
    <property type="entry name" value="M23_peptidase"/>
    <property type="match status" value="1"/>
</dbReference>
<dbReference type="GO" id="GO:0042742">
    <property type="term" value="P:defense response to bacterium"/>
    <property type="evidence" value="ECO:0007669"/>
    <property type="project" value="UniProtKB-KW"/>
</dbReference>
<dbReference type="PDB" id="9K2V">
    <property type="method" value="EM"/>
    <property type="resolution" value="3.40 A"/>
    <property type="chains" value="A/B/C/D/E/a/b/c/d/e=1-1058"/>
</dbReference>
<dbReference type="KEGG" id="vg:19686319"/>
<keyword evidence="6" id="KW-0479">Metal-binding</keyword>